<gene>
    <name evidence="2" type="ORF">ACFQ11_05915</name>
</gene>
<name>A0ABW3EK76_9ACTN</name>
<reference evidence="3" key="1">
    <citation type="journal article" date="2019" name="Int. J. Syst. Evol. Microbiol.">
        <title>The Global Catalogue of Microorganisms (GCM) 10K type strain sequencing project: providing services to taxonomists for standard genome sequencing and annotation.</title>
        <authorList>
            <consortium name="The Broad Institute Genomics Platform"/>
            <consortium name="The Broad Institute Genome Sequencing Center for Infectious Disease"/>
            <person name="Wu L."/>
            <person name="Ma J."/>
        </authorList>
    </citation>
    <scope>NUCLEOTIDE SEQUENCE [LARGE SCALE GENOMIC DNA]</scope>
    <source>
        <strain evidence="3">JCM 31202</strain>
    </source>
</reference>
<protein>
    <submittedName>
        <fullName evidence="2">Uncharacterized protein</fullName>
    </submittedName>
</protein>
<organism evidence="2 3">
    <name type="scientific">Actinomadura sediminis</name>
    <dbReference type="NCBI Taxonomy" id="1038904"/>
    <lineage>
        <taxon>Bacteria</taxon>
        <taxon>Bacillati</taxon>
        <taxon>Actinomycetota</taxon>
        <taxon>Actinomycetes</taxon>
        <taxon>Streptosporangiales</taxon>
        <taxon>Thermomonosporaceae</taxon>
        <taxon>Actinomadura</taxon>
    </lineage>
</organism>
<evidence type="ECO:0000313" key="3">
    <source>
        <dbReference type="Proteomes" id="UP001596972"/>
    </source>
</evidence>
<dbReference type="EMBL" id="JBHTJA010000006">
    <property type="protein sequence ID" value="MFD0899919.1"/>
    <property type="molecule type" value="Genomic_DNA"/>
</dbReference>
<comment type="caution">
    <text evidence="2">The sequence shown here is derived from an EMBL/GenBank/DDBJ whole genome shotgun (WGS) entry which is preliminary data.</text>
</comment>
<evidence type="ECO:0000313" key="2">
    <source>
        <dbReference type="EMBL" id="MFD0899919.1"/>
    </source>
</evidence>
<feature type="region of interest" description="Disordered" evidence="1">
    <location>
        <begin position="61"/>
        <end position="86"/>
    </location>
</feature>
<evidence type="ECO:0000256" key="1">
    <source>
        <dbReference type="SAM" id="MobiDB-lite"/>
    </source>
</evidence>
<accession>A0ABW3EK76</accession>
<sequence length="102" mass="10871">MKALIDLAGMAARREWARREHARLQADIVEARLAAAGAGAGPFAPFRRWLADGVSGRLGTAERSARRARPARPAHPVHAATPGCRRAAARSFHVARTAGGTR</sequence>
<dbReference type="RefSeq" id="WP_378296819.1">
    <property type="nucleotide sequence ID" value="NZ_JBHTJA010000006.1"/>
</dbReference>
<dbReference type="Proteomes" id="UP001596972">
    <property type="component" value="Unassembled WGS sequence"/>
</dbReference>
<keyword evidence="3" id="KW-1185">Reference proteome</keyword>
<proteinExistence type="predicted"/>